<evidence type="ECO:0000313" key="6">
    <source>
        <dbReference type="EMBL" id="KAJ7726305.1"/>
    </source>
</evidence>
<dbReference type="Gene3D" id="3.20.200.10">
    <property type="entry name" value="MHCK/EF2 kinase"/>
    <property type="match status" value="1"/>
</dbReference>
<keyword evidence="7" id="KW-1185">Reference proteome</keyword>
<reference evidence="6" key="1">
    <citation type="submission" date="2023-03" db="EMBL/GenBank/DDBJ databases">
        <title>Massive genome expansion in bonnet fungi (Mycena s.s.) driven by repeated elements and novel gene families across ecological guilds.</title>
        <authorList>
            <consortium name="Lawrence Berkeley National Laboratory"/>
            <person name="Harder C.B."/>
            <person name="Miyauchi S."/>
            <person name="Viragh M."/>
            <person name="Kuo A."/>
            <person name="Thoen E."/>
            <person name="Andreopoulos B."/>
            <person name="Lu D."/>
            <person name="Skrede I."/>
            <person name="Drula E."/>
            <person name="Henrissat B."/>
            <person name="Morin E."/>
            <person name="Kohler A."/>
            <person name="Barry K."/>
            <person name="LaButti K."/>
            <person name="Morin E."/>
            <person name="Salamov A."/>
            <person name="Lipzen A."/>
            <person name="Mereny Z."/>
            <person name="Hegedus B."/>
            <person name="Baldrian P."/>
            <person name="Stursova M."/>
            <person name="Weitz H."/>
            <person name="Taylor A."/>
            <person name="Grigoriev I.V."/>
            <person name="Nagy L.G."/>
            <person name="Martin F."/>
            <person name="Kauserud H."/>
        </authorList>
    </citation>
    <scope>NUCLEOTIDE SEQUENCE</scope>
    <source>
        <strain evidence="6">CBHHK188m</strain>
    </source>
</reference>
<dbReference type="GO" id="GO:0004674">
    <property type="term" value="F:protein serine/threonine kinase activity"/>
    <property type="evidence" value="ECO:0007669"/>
    <property type="project" value="UniProtKB-KW"/>
</dbReference>
<organism evidence="6 7">
    <name type="scientific">Mycena maculata</name>
    <dbReference type="NCBI Taxonomy" id="230809"/>
    <lineage>
        <taxon>Eukaryota</taxon>
        <taxon>Fungi</taxon>
        <taxon>Dikarya</taxon>
        <taxon>Basidiomycota</taxon>
        <taxon>Agaricomycotina</taxon>
        <taxon>Agaricomycetes</taxon>
        <taxon>Agaricomycetidae</taxon>
        <taxon>Agaricales</taxon>
        <taxon>Marasmiineae</taxon>
        <taxon>Mycenaceae</taxon>
        <taxon>Mycena</taxon>
    </lineage>
</organism>
<dbReference type="EMBL" id="JARJLG010000220">
    <property type="protein sequence ID" value="KAJ7726305.1"/>
    <property type="molecule type" value="Genomic_DNA"/>
</dbReference>
<dbReference type="Pfam" id="PF02816">
    <property type="entry name" value="Alpha_kinase"/>
    <property type="match status" value="1"/>
</dbReference>
<evidence type="ECO:0000256" key="3">
    <source>
        <dbReference type="ARBA" id="ARBA00022777"/>
    </source>
</evidence>
<accession>A0AAD7HRW7</accession>
<dbReference type="InterPro" id="IPR011009">
    <property type="entry name" value="Kinase-like_dom_sf"/>
</dbReference>
<gene>
    <name evidence="6" type="ORF">DFH07DRAFT_758178</name>
</gene>
<comment type="caution">
    <text evidence="6">The sequence shown here is derived from an EMBL/GenBank/DDBJ whole genome shotgun (WGS) entry which is preliminary data.</text>
</comment>
<evidence type="ECO:0000256" key="1">
    <source>
        <dbReference type="ARBA" id="ARBA00022527"/>
    </source>
</evidence>
<evidence type="ECO:0000256" key="2">
    <source>
        <dbReference type="ARBA" id="ARBA00022679"/>
    </source>
</evidence>
<proteinExistence type="predicted"/>
<dbReference type="AlphaFoldDB" id="A0AAD7HRW7"/>
<feature type="region of interest" description="Disordered" evidence="4">
    <location>
        <begin position="376"/>
        <end position="396"/>
    </location>
</feature>
<feature type="compositionally biased region" description="Polar residues" evidence="4">
    <location>
        <begin position="376"/>
        <end position="389"/>
    </location>
</feature>
<evidence type="ECO:0000256" key="4">
    <source>
        <dbReference type="SAM" id="MobiDB-lite"/>
    </source>
</evidence>
<dbReference type="InterPro" id="IPR004166">
    <property type="entry name" value="a-kinase_dom"/>
</dbReference>
<feature type="compositionally biased region" description="Low complexity" evidence="4">
    <location>
        <begin position="632"/>
        <end position="645"/>
    </location>
</feature>
<dbReference type="GO" id="GO:0005524">
    <property type="term" value="F:ATP binding"/>
    <property type="evidence" value="ECO:0007669"/>
    <property type="project" value="InterPro"/>
</dbReference>
<feature type="domain" description="Alpha-type protein kinase" evidence="5">
    <location>
        <begin position="705"/>
        <end position="952"/>
    </location>
</feature>
<evidence type="ECO:0000259" key="5">
    <source>
        <dbReference type="PROSITE" id="PS51158"/>
    </source>
</evidence>
<protein>
    <recommendedName>
        <fullName evidence="5">Alpha-type protein kinase domain-containing protein</fullName>
    </recommendedName>
</protein>
<feature type="region of interest" description="Disordered" evidence="4">
    <location>
        <begin position="632"/>
        <end position="654"/>
    </location>
</feature>
<name>A0AAD7HRW7_9AGAR</name>
<evidence type="ECO:0000313" key="7">
    <source>
        <dbReference type="Proteomes" id="UP001215280"/>
    </source>
</evidence>
<sequence>MDIISFDQHDKWKRFGLWLHVGLDPFSGRVAWLRIWWTNRNPKLITSYYIKGCRKIGGELVFRWLAIPWLQLELDNYVERFNATPRRADKHKILPQGIPDLIASKPEQYSTTDYKVIVSPDEFDEMEATWAPPHDPVFKLTPDTFHSQAIALYTALGSPIVTLDSFWIVYADLLNAFETLPLYEDDDFQQDIQRADDHFEAAMELLADQRELRNGDNRVGYEYLGGLSEPPPAMDSDDDPRDFAHQCEFTPMVNKSCDRCLQVPPDGALAFLHPLKAGQSGRYVCPPCYQHYMAKGSTVTSPAPSQYQSRSSNPPAFGFPLINMSNSNLGHGSGGPPAFGSRVLTSWPNPEQMLLFDTRRSSARVQAAQPVTSSSAPYYTSGPRYNSGASSSMPPPSGYTTNHLKYAADRHRRSQQAYAAQGGYVVVIEARASVMLPGKTTQKLVGDVLEVVDDVGCHIGADDLKRLCFDALLPVWNEFTSQFPLSIDDVTLRDDKWAVVVPRNPDVDAIAHKFFHAAKKPNGAPQFRSKKLVMNIHIPNRIWDAYNAARDAALEQVRFAAFHKFMWPNTLIILRTSSITSSGKSRCLTLTMLWTLRSRNASQNGLDRESASNICSNLTNLKSKSALFISSSQGTSQTSTRTPPSKRICLPDSPESPAMTRDLLERVLGNQTPSSKMQLGALCAFFLKTVNAVVHPLKPFTKMGDLNSTTSDWRTFCGPPRPATLMLDMDPKRQMVGAFKMATLGESSPALFDDPTNFDICIKQTFYSKAVKGASITQQPRCNIPHDAQSQAKGLTTEVRCLAWAHVLLSSTYTFIRRFIRDNGPPPFAIPQLRYVKGALASSQGAERDLFLVEERIMGTFRKYINNRATIPTVFPDAVNNETAKFLAFTQHYQYWSSYKMVFISDYQGTLYLLCCSSHIHNMTGGDTLLTDPQIMSSPYAVLLILGLEYCN</sequence>
<keyword evidence="2" id="KW-0808">Transferase</keyword>
<keyword evidence="1" id="KW-0723">Serine/threonine-protein kinase</keyword>
<dbReference type="SUPFAM" id="SSF56112">
    <property type="entry name" value="Protein kinase-like (PK-like)"/>
    <property type="match status" value="1"/>
</dbReference>
<keyword evidence="3" id="KW-0418">Kinase</keyword>
<dbReference type="Proteomes" id="UP001215280">
    <property type="component" value="Unassembled WGS sequence"/>
</dbReference>
<dbReference type="PROSITE" id="PS51158">
    <property type="entry name" value="ALPHA_KINASE"/>
    <property type="match status" value="1"/>
</dbReference>